<organism evidence="1 2">
    <name type="scientific">Halomarina halobia</name>
    <dbReference type="NCBI Taxonomy" id="3033386"/>
    <lineage>
        <taxon>Archaea</taxon>
        <taxon>Methanobacteriati</taxon>
        <taxon>Methanobacteriota</taxon>
        <taxon>Stenosarchaea group</taxon>
        <taxon>Halobacteria</taxon>
        <taxon>Halobacteriales</taxon>
        <taxon>Natronomonadaceae</taxon>
        <taxon>Halomarina</taxon>
    </lineage>
</organism>
<dbReference type="InterPro" id="IPR043832">
    <property type="entry name" value="DUF5809"/>
</dbReference>
<keyword evidence="2" id="KW-1185">Reference proteome</keyword>
<dbReference type="AlphaFoldDB" id="A0ABD6AAE6"/>
<dbReference type="EMBL" id="JBHTBF010000002">
    <property type="protein sequence ID" value="MFC7316993.1"/>
    <property type="molecule type" value="Genomic_DNA"/>
</dbReference>
<dbReference type="RefSeq" id="WP_276303748.1">
    <property type="nucleotide sequence ID" value="NZ_CP119992.1"/>
</dbReference>
<dbReference type="GeneID" id="79316354"/>
<dbReference type="Pfam" id="PF19125">
    <property type="entry name" value="DUF5809"/>
    <property type="match status" value="1"/>
</dbReference>
<comment type="caution">
    <text evidence="1">The sequence shown here is derived from an EMBL/GenBank/DDBJ whole genome shotgun (WGS) entry which is preliminary data.</text>
</comment>
<sequence length="138" mass="15073">MHTEGTLAPDSPEAARAAYESCGPAARTVVREVARAMDFDRAEYEERVDADVIATARDALFASLLEVRVGDRGEFDAWFDGRGEALDAHGSENVDFVAWHVVPFAGVVVATTYQNEEAAAVATLRRIAFAEHYREVLA</sequence>
<gene>
    <name evidence="1" type="ORF">ACFQPE_09320</name>
</gene>
<proteinExistence type="predicted"/>
<dbReference type="Proteomes" id="UP001596547">
    <property type="component" value="Unassembled WGS sequence"/>
</dbReference>
<evidence type="ECO:0000313" key="1">
    <source>
        <dbReference type="EMBL" id="MFC7316993.1"/>
    </source>
</evidence>
<evidence type="ECO:0000313" key="2">
    <source>
        <dbReference type="Proteomes" id="UP001596547"/>
    </source>
</evidence>
<reference evidence="1 2" key="1">
    <citation type="journal article" date="2019" name="Int. J. Syst. Evol. Microbiol.">
        <title>The Global Catalogue of Microorganisms (GCM) 10K type strain sequencing project: providing services to taxonomists for standard genome sequencing and annotation.</title>
        <authorList>
            <consortium name="The Broad Institute Genomics Platform"/>
            <consortium name="The Broad Institute Genome Sequencing Center for Infectious Disease"/>
            <person name="Wu L."/>
            <person name="Ma J."/>
        </authorList>
    </citation>
    <scope>NUCLEOTIDE SEQUENCE [LARGE SCALE GENOMIC DNA]</scope>
    <source>
        <strain evidence="1 2">PSR21</strain>
    </source>
</reference>
<protein>
    <submittedName>
        <fullName evidence="1">DUF5809 family protein</fullName>
    </submittedName>
</protein>
<name>A0ABD6AAE6_9EURY</name>
<accession>A0ABD6AAE6</accession>